<protein>
    <submittedName>
        <fullName evidence="2">Uncharacterized protein</fullName>
    </submittedName>
</protein>
<feature type="compositionally biased region" description="Basic and acidic residues" evidence="1">
    <location>
        <begin position="199"/>
        <end position="214"/>
    </location>
</feature>
<dbReference type="AlphaFoldDB" id="A0ABD3HHL3"/>
<gene>
    <name evidence="2" type="ORF">R1sor_004764</name>
</gene>
<feature type="region of interest" description="Disordered" evidence="1">
    <location>
        <begin position="311"/>
        <end position="418"/>
    </location>
</feature>
<feature type="compositionally biased region" description="Basic and acidic residues" evidence="1">
    <location>
        <begin position="232"/>
        <end position="252"/>
    </location>
</feature>
<feature type="region of interest" description="Disordered" evidence="1">
    <location>
        <begin position="65"/>
        <end position="287"/>
    </location>
</feature>
<feature type="compositionally biased region" description="Basic residues" evidence="1">
    <location>
        <begin position="167"/>
        <end position="176"/>
    </location>
</feature>
<feature type="compositionally biased region" description="Polar residues" evidence="1">
    <location>
        <begin position="93"/>
        <end position="108"/>
    </location>
</feature>
<reference evidence="2 3" key="1">
    <citation type="submission" date="2024-09" db="EMBL/GenBank/DDBJ databases">
        <title>Chromosome-scale assembly of Riccia sorocarpa.</title>
        <authorList>
            <person name="Paukszto L."/>
        </authorList>
    </citation>
    <scope>NUCLEOTIDE SEQUENCE [LARGE SCALE GENOMIC DNA]</scope>
    <source>
        <strain evidence="2">LP-2024</strain>
        <tissue evidence="2">Aerial parts of the thallus</tissue>
    </source>
</reference>
<dbReference type="Proteomes" id="UP001633002">
    <property type="component" value="Unassembled WGS sequence"/>
</dbReference>
<name>A0ABD3HHL3_9MARC</name>
<organism evidence="2 3">
    <name type="scientific">Riccia sorocarpa</name>
    <dbReference type="NCBI Taxonomy" id="122646"/>
    <lineage>
        <taxon>Eukaryota</taxon>
        <taxon>Viridiplantae</taxon>
        <taxon>Streptophyta</taxon>
        <taxon>Embryophyta</taxon>
        <taxon>Marchantiophyta</taxon>
        <taxon>Marchantiopsida</taxon>
        <taxon>Marchantiidae</taxon>
        <taxon>Marchantiales</taxon>
        <taxon>Ricciaceae</taxon>
        <taxon>Riccia</taxon>
    </lineage>
</organism>
<sequence length="519" mass="57533">MAESSKSRIQRGFEAARERLLKTSVGPRLTSPPVNLTLPENHSSQVIKLGNMDLDARIATNAAYSNANGSKDSDLQDQHFPPLGNTLEWRSGTRVTTDQEPATSQTTGKGPDQRAKSLPSAHNAWNTRPRVKAASLPKEAGDVEGSANSGGSSPQLNDAFTEVHNRGGTRHPKHKASAGETRDQNLFQVLAEEQETDEEPKLRHGTVDSSDKNLHLVPVEEVVAENGTVQPEKNEGPKDAVKVSDSQSKEAQEAVAEVELEEEPHTPKASANEDPEEVTGEVEIGRFPIVVRSPTKWADAGDDDEDIAMAQTHPRGMKGRPVTDQSSTPDKGNAVKKRILGGRGTEYQRMETFTQLMPRSTGENMLGYDDGSLPHGGEIQEDPPDPLLPQEAIEPLRQAGEEIKRDKPLKENARETLQSPEVAVEIERAWNSHPGWAREDRRRWALAWSRVREVLMKHKNTEQSELPAALEIKDRLEKARSRLQEDRTEGARREFEEALTLARRRELADTTLTRSRSRI</sequence>
<feature type="compositionally biased region" description="Basic and acidic residues" evidence="1">
    <location>
        <begin position="399"/>
        <end position="414"/>
    </location>
</feature>
<evidence type="ECO:0000313" key="2">
    <source>
        <dbReference type="EMBL" id="KAL3691113.1"/>
    </source>
</evidence>
<dbReference type="EMBL" id="JBJQOH010000003">
    <property type="protein sequence ID" value="KAL3691113.1"/>
    <property type="molecule type" value="Genomic_DNA"/>
</dbReference>
<evidence type="ECO:0000313" key="3">
    <source>
        <dbReference type="Proteomes" id="UP001633002"/>
    </source>
</evidence>
<comment type="caution">
    <text evidence="2">The sequence shown here is derived from an EMBL/GenBank/DDBJ whole genome shotgun (WGS) entry which is preliminary data.</text>
</comment>
<feature type="compositionally biased region" description="Polar residues" evidence="1">
    <location>
        <begin position="351"/>
        <end position="363"/>
    </location>
</feature>
<proteinExistence type="predicted"/>
<feature type="compositionally biased region" description="Polar residues" evidence="1">
    <location>
        <begin position="146"/>
        <end position="158"/>
    </location>
</feature>
<evidence type="ECO:0000256" key="1">
    <source>
        <dbReference type="SAM" id="MobiDB-lite"/>
    </source>
</evidence>
<accession>A0ABD3HHL3</accession>
<keyword evidence="3" id="KW-1185">Reference proteome</keyword>